<dbReference type="OrthoDB" id="3068037at2759"/>
<comment type="caution">
    <text evidence="1">The sequence shown here is derived from an EMBL/GenBank/DDBJ whole genome shotgun (WGS) entry which is preliminary data.</text>
</comment>
<evidence type="ECO:0000313" key="1">
    <source>
        <dbReference type="EMBL" id="KAF7349346.1"/>
    </source>
</evidence>
<dbReference type="AlphaFoldDB" id="A0A8H7CVB5"/>
<name>A0A8H7CVB5_9AGAR</name>
<sequence>MTTFESALYYANPGEERLRLWRKEKTPEIELKFKDMQRDINADLGARVREILHRPTYDHSVVLNLCKSAEEEEKELSRLLHEGVEAEAARLKTSFMHAALNHPDASIRDPTQEVRDRISGDPQAENRYCSPVLVETLLWEGMDELPNTHRQRLELDFPDRVEALLDFHCIAFHADVNVLKEFYDEDVLRKKENKHAVLARHQAKMHALMVTFAREMNERWAEQKGRLQMKAAQGPPTEPPVQREANDGMIGIIGRLPPPQNPVACGRRRAHITDDPPTILEAVNQSKPAQALPPRGILKNASSGARASVAKNSGTGPFNESRTVAIESLTFDDGDESDTDFPDSFFLDKIITGESAEEELKGSGQYLRPEVADFPLHASTSRSYEFYRPPVAHDITRTIPRALNAAQLTQRFEGTAASGKGKGKATSGN</sequence>
<accession>A0A8H7CVB5</accession>
<evidence type="ECO:0000313" key="2">
    <source>
        <dbReference type="Proteomes" id="UP000623467"/>
    </source>
</evidence>
<dbReference type="Proteomes" id="UP000623467">
    <property type="component" value="Unassembled WGS sequence"/>
</dbReference>
<keyword evidence="2" id="KW-1185">Reference proteome</keyword>
<organism evidence="1 2">
    <name type="scientific">Mycena sanguinolenta</name>
    <dbReference type="NCBI Taxonomy" id="230812"/>
    <lineage>
        <taxon>Eukaryota</taxon>
        <taxon>Fungi</taxon>
        <taxon>Dikarya</taxon>
        <taxon>Basidiomycota</taxon>
        <taxon>Agaricomycotina</taxon>
        <taxon>Agaricomycetes</taxon>
        <taxon>Agaricomycetidae</taxon>
        <taxon>Agaricales</taxon>
        <taxon>Marasmiineae</taxon>
        <taxon>Mycenaceae</taxon>
        <taxon>Mycena</taxon>
    </lineage>
</organism>
<gene>
    <name evidence="1" type="ORF">MSAN_01724200</name>
</gene>
<dbReference type="EMBL" id="JACAZH010000016">
    <property type="protein sequence ID" value="KAF7349346.1"/>
    <property type="molecule type" value="Genomic_DNA"/>
</dbReference>
<reference evidence="1" key="1">
    <citation type="submission" date="2020-05" db="EMBL/GenBank/DDBJ databases">
        <title>Mycena genomes resolve the evolution of fungal bioluminescence.</title>
        <authorList>
            <person name="Tsai I.J."/>
        </authorList>
    </citation>
    <scope>NUCLEOTIDE SEQUENCE</scope>
    <source>
        <strain evidence="1">160909Yilan</strain>
    </source>
</reference>
<proteinExistence type="predicted"/>
<protein>
    <submittedName>
        <fullName evidence="1">Uncharacterized protein</fullName>
    </submittedName>
</protein>